<dbReference type="AlphaFoldDB" id="A0A6A5UVA9"/>
<gene>
    <name evidence="1" type="ORF">BU23DRAFT_561497</name>
</gene>
<accession>A0A6A5UVA9</accession>
<evidence type="ECO:0000313" key="1">
    <source>
        <dbReference type="EMBL" id="KAF1964967.1"/>
    </source>
</evidence>
<dbReference type="Proteomes" id="UP000800036">
    <property type="component" value="Unassembled WGS sequence"/>
</dbReference>
<reference evidence="1" key="1">
    <citation type="journal article" date="2020" name="Stud. Mycol.">
        <title>101 Dothideomycetes genomes: a test case for predicting lifestyles and emergence of pathogens.</title>
        <authorList>
            <person name="Haridas S."/>
            <person name="Albert R."/>
            <person name="Binder M."/>
            <person name="Bloem J."/>
            <person name="Labutti K."/>
            <person name="Salamov A."/>
            <person name="Andreopoulos B."/>
            <person name="Baker S."/>
            <person name="Barry K."/>
            <person name="Bills G."/>
            <person name="Bluhm B."/>
            <person name="Cannon C."/>
            <person name="Castanera R."/>
            <person name="Culley D."/>
            <person name="Daum C."/>
            <person name="Ezra D."/>
            <person name="Gonzalez J."/>
            <person name="Henrissat B."/>
            <person name="Kuo A."/>
            <person name="Liang C."/>
            <person name="Lipzen A."/>
            <person name="Lutzoni F."/>
            <person name="Magnuson J."/>
            <person name="Mondo S."/>
            <person name="Nolan M."/>
            <person name="Ohm R."/>
            <person name="Pangilinan J."/>
            <person name="Park H.-J."/>
            <person name="Ramirez L."/>
            <person name="Alfaro M."/>
            <person name="Sun H."/>
            <person name="Tritt A."/>
            <person name="Yoshinaga Y."/>
            <person name="Zwiers L.-H."/>
            <person name="Turgeon B."/>
            <person name="Goodwin S."/>
            <person name="Spatafora J."/>
            <person name="Crous P."/>
            <person name="Grigoriev I."/>
        </authorList>
    </citation>
    <scope>NUCLEOTIDE SEQUENCE</scope>
    <source>
        <strain evidence="1">CBS 107.79</strain>
    </source>
</reference>
<sequence length="74" mass="8278">MWAERTNKHLVRILFDSLAALVVQILQIYTTQLLSLALATAVTCLSRPSVYWELGTSIEAFLVISTIQTIRGID</sequence>
<name>A0A6A5UVA9_9PLEO</name>
<keyword evidence="2" id="KW-1185">Reference proteome</keyword>
<organism evidence="1 2">
    <name type="scientific">Bimuria novae-zelandiae CBS 107.79</name>
    <dbReference type="NCBI Taxonomy" id="1447943"/>
    <lineage>
        <taxon>Eukaryota</taxon>
        <taxon>Fungi</taxon>
        <taxon>Dikarya</taxon>
        <taxon>Ascomycota</taxon>
        <taxon>Pezizomycotina</taxon>
        <taxon>Dothideomycetes</taxon>
        <taxon>Pleosporomycetidae</taxon>
        <taxon>Pleosporales</taxon>
        <taxon>Massarineae</taxon>
        <taxon>Didymosphaeriaceae</taxon>
        <taxon>Bimuria</taxon>
    </lineage>
</organism>
<dbReference type="EMBL" id="ML976773">
    <property type="protein sequence ID" value="KAF1964967.1"/>
    <property type="molecule type" value="Genomic_DNA"/>
</dbReference>
<protein>
    <submittedName>
        <fullName evidence="1">Uncharacterized protein</fullName>
    </submittedName>
</protein>
<proteinExistence type="predicted"/>
<evidence type="ECO:0000313" key="2">
    <source>
        <dbReference type="Proteomes" id="UP000800036"/>
    </source>
</evidence>